<protein>
    <recommendedName>
        <fullName evidence="3">Alpha beta fold family hydrolase</fullName>
    </recommendedName>
</protein>
<dbReference type="STRING" id="1423731.FC81_GL001707"/>
<dbReference type="EMBL" id="AZEF01000032">
    <property type="protein sequence ID" value="KRL00873.1"/>
    <property type="molecule type" value="Genomic_DNA"/>
</dbReference>
<organism evidence="1 2">
    <name type="scientific">Liquorilactobacillus capillatus DSM 19910</name>
    <dbReference type="NCBI Taxonomy" id="1423731"/>
    <lineage>
        <taxon>Bacteria</taxon>
        <taxon>Bacillati</taxon>
        <taxon>Bacillota</taxon>
        <taxon>Bacilli</taxon>
        <taxon>Lactobacillales</taxon>
        <taxon>Lactobacillaceae</taxon>
        <taxon>Liquorilactobacillus</taxon>
    </lineage>
</organism>
<evidence type="ECO:0000313" key="2">
    <source>
        <dbReference type="Proteomes" id="UP000051621"/>
    </source>
</evidence>
<sequence>MYKKYIKNEQFNFQINRFMEPYQTNITVQEEIATGVKKITDQESWFATWNKAAQNAETKDRYDLASAYYQMADFFLSEHDPRKLPTYNNFKQNYYKSIDTSMIKFDKVPYGVGAMPIAYIKRPNATKTLIFQGGFDSYLEELIRLTFQQNLYSQLTEYNFILFEGPGQGEALRSGIPLTHKWEKPVAAIIDFYHLQSVDLIGMSLGGYLAARAAAYEPRIKKVICFDVMYDMADAMLMRMPGVEKILNQLDDPAVQEGLNTKLVYLMKKSVDFAFTMGKGMDITLTKRPVDFVLKLRKYTMAGKLDQIQQDVLLLGCTKDLYVPAETTAKEAAQLVHARSITTKVFTEQSGGERHCQVGAKPLAAKAIISFLNETF</sequence>
<evidence type="ECO:0000313" key="1">
    <source>
        <dbReference type="EMBL" id="KRL00873.1"/>
    </source>
</evidence>
<dbReference type="PATRIC" id="fig|1423731.3.peg.1750"/>
<keyword evidence="2" id="KW-1185">Reference proteome</keyword>
<dbReference type="OrthoDB" id="9812921at2"/>
<dbReference type="SUPFAM" id="SSF53474">
    <property type="entry name" value="alpha/beta-Hydrolases"/>
    <property type="match status" value="1"/>
</dbReference>
<reference evidence="1 2" key="1">
    <citation type="journal article" date="2015" name="Genome Announc.">
        <title>Expanding the biotechnology potential of lactobacilli through comparative genomics of 213 strains and associated genera.</title>
        <authorList>
            <person name="Sun Z."/>
            <person name="Harris H.M."/>
            <person name="McCann A."/>
            <person name="Guo C."/>
            <person name="Argimon S."/>
            <person name="Zhang W."/>
            <person name="Yang X."/>
            <person name="Jeffery I.B."/>
            <person name="Cooney J.C."/>
            <person name="Kagawa T.F."/>
            <person name="Liu W."/>
            <person name="Song Y."/>
            <person name="Salvetti E."/>
            <person name="Wrobel A."/>
            <person name="Rasinkangas P."/>
            <person name="Parkhill J."/>
            <person name="Rea M.C."/>
            <person name="O'Sullivan O."/>
            <person name="Ritari J."/>
            <person name="Douillard F.P."/>
            <person name="Paul Ross R."/>
            <person name="Yang R."/>
            <person name="Briner A.E."/>
            <person name="Felis G.E."/>
            <person name="de Vos W.M."/>
            <person name="Barrangou R."/>
            <person name="Klaenhammer T.R."/>
            <person name="Caufield P.W."/>
            <person name="Cui Y."/>
            <person name="Zhang H."/>
            <person name="O'Toole P.W."/>
        </authorList>
    </citation>
    <scope>NUCLEOTIDE SEQUENCE [LARGE SCALE GENOMIC DNA]</scope>
    <source>
        <strain evidence="1 2">DSM 19910</strain>
    </source>
</reference>
<dbReference type="InterPro" id="IPR029058">
    <property type="entry name" value="AB_hydrolase_fold"/>
</dbReference>
<comment type="caution">
    <text evidence="1">The sequence shown here is derived from an EMBL/GenBank/DDBJ whole genome shotgun (WGS) entry which is preliminary data.</text>
</comment>
<dbReference type="Gene3D" id="3.40.50.1820">
    <property type="entry name" value="alpha/beta hydrolase"/>
    <property type="match status" value="1"/>
</dbReference>
<dbReference type="Proteomes" id="UP000051621">
    <property type="component" value="Unassembled WGS sequence"/>
</dbReference>
<dbReference type="AlphaFoldDB" id="A0A0R1LZQ9"/>
<name>A0A0R1LZQ9_9LACO</name>
<dbReference type="RefSeq" id="WP_057745414.1">
    <property type="nucleotide sequence ID" value="NZ_AZEF01000032.1"/>
</dbReference>
<gene>
    <name evidence="1" type="ORF">FC81_GL001707</name>
</gene>
<evidence type="ECO:0008006" key="3">
    <source>
        <dbReference type="Google" id="ProtNLM"/>
    </source>
</evidence>
<proteinExistence type="predicted"/>
<accession>A0A0R1LZQ9</accession>